<keyword evidence="1" id="KW-0472">Membrane</keyword>
<evidence type="ECO:0000313" key="3">
    <source>
        <dbReference type="Proteomes" id="UP001519887"/>
    </source>
</evidence>
<reference evidence="2 3" key="1">
    <citation type="submission" date="2021-07" db="EMBL/GenBank/DDBJ databases">
        <title>Paenibacillus radiodurans sp. nov., isolated from the southeastern edge of Tengger Desert.</title>
        <authorList>
            <person name="Zhang G."/>
        </authorList>
    </citation>
    <scope>NUCLEOTIDE SEQUENCE [LARGE SCALE GENOMIC DNA]</scope>
    <source>
        <strain evidence="2 3">CCM 7311</strain>
    </source>
</reference>
<keyword evidence="1" id="KW-1133">Transmembrane helix</keyword>
<name>A0ABS7CLA9_9BACL</name>
<dbReference type="PANTHER" id="PTHR42925:SF1">
    <property type="entry name" value="VIRULENCE FACTOR MVIN"/>
    <property type="match status" value="1"/>
</dbReference>
<feature type="transmembrane region" description="Helical" evidence="1">
    <location>
        <begin position="96"/>
        <end position="117"/>
    </location>
</feature>
<protein>
    <submittedName>
        <fullName evidence="2">MATE family efflux transporter</fullName>
    </submittedName>
</protein>
<accession>A0ABS7CLA9</accession>
<dbReference type="InterPro" id="IPR047135">
    <property type="entry name" value="YsiQ"/>
</dbReference>
<feature type="transmembrane region" description="Helical" evidence="1">
    <location>
        <begin position="61"/>
        <end position="84"/>
    </location>
</feature>
<sequence>AQIQWSHLLHWKREHVNKVLRVGLPSSAVNCSYSASQFVTTAFISSLGATALTTRVYTQNIMFLIMVLAISIGRGGQIIIGHLIGAGESETAYRQVFRNLWSSMLITLAAVALISPFRKELMGLFTHEASIIQIGASLLLLGFILEPGRNFNIIIERSLQAAG</sequence>
<feature type="non-terminal residue" evidence="2">
    <location>
        <position position="163"/>
    </location>
</feature>
<dbReference type="InterPro" id="IPR002528">
    <property type="entry name" value="MATE_fam"/>
</dbReference>
<comment type="caution">
    <text evidence="2">The sequence shown here is derived from an EMBL/GenBank/DDBJ whole genome shotgun (WGS) entry which is preliminary data.</text>
</comment>
<gene>
    <name evidence="2" type="ORF">K0U00_47435</name>
</gene>
<dbReference type="PANTHER" id="PTHR42925">
    <property type="entry name" value="MULTIDRUG AND TOXIN EFFLUX PROTEIN MATE FAMILY"/>
    <property type="match status" value="1"/>
</dbReference>
<evidence type="ECO:0000256" key="1">
    <source>
        <dbReference type="SAM" id="Phobius"/>
    </source>
</evidence>
<dbReference type="EMBL" id="JAHZIK010003202">
    <property type="protein sequence ID" value="MBW7461713.1"/>
    <property type="molecule type" value="Genomic_DNA"/>
</dbReference>
<keyword evidence="1" id="KW-0812">Transmembrane</keyword>
<keyword evidence="3" id="KW-1185">Reference proteome</keyword>
<dbReference type="Proteomes" id="UP001519887">
    <property type="component" value="Unassembled WGS sequence"/>
</dbReference>
<dbReference type="Pfam" id="PF01554">
    <property type="entry name" value="MatE"/>
    <property type="match status" value="1"/>
</dbReference>
<evidence type="ECO:0000313" key="2">
    <source>
        <dbReference type="EMBL" id="MBW7461713.1"/>
    </source>
</evidence>
<proteinExistence type="predicted"/>
<feature type="non-terminal residue" evidence="2">
    <location>
        <position position="1"/>
    </location>
</feature>
<organism evidence="2 3">
    <name type="scientific">Paenibacillus sepulcri</name>
    <dbReference type="NCBI Taxonomy" id="359917"/>
    <lineage>
        <taxon>Bacteria</taxon>
        <taxon>Bacillati</taxon>
        <taxon>Bacillota</taxon>
        <taxon>Bacilli</taxon>
        <taxon>Bacillales</taxon>
        <taxon>Paenibacillaceae</taxon>
        <taxon>Paenibacillus</taxon>
    </lineage>
</organism>